<gene>
    <name evidence="1" type="ORF">EMCG_07575</name>
</gene>
<protein>
    <submittedName>
        <fullName evidence="1">Uncharacterized protein</fullName>
    </submittedName>
</protein>
<evidence type="ECO:0000313" key="2">
    <source>
        <dbReference type="Proteomes" id="UP000034164"/>
    </source>
</evidence>
<sequence length="115" mass="13198">MAKNRMPHMCHPSYSKEHEGGVRTGPACVDRGRKTEKAHMVICMDILFWGGLGNVRYDIAMISQMLGLAYWGYEHFGVEVKEKRQLDNCKVWPHLPLDGCLHLPRLDIPVRNLEP</sequence>
<dbReference type="AlphaFoldDB" id="A0A0G2J5H4"/>
<dbReference type="Proteomes" id="UP000034164">
    <property type="component" value="Unassembled WGS sequence"/>
</dbReference>
<dbReference type="VEuPathDB" id="FungiDB:EMCG_07575"/>
<accession>A0A0G2J5H4</accession>
<name>A0A0G2J5H4_9EURO</name>
<evidence type="ECO:0000313" key="1">
    <source>
        <dbReference type="EMBL" id="KKZ66744.1"/>
    </source>
</evidence>
<comment type="caution">
    <text evidence="1">The sequence shown here is derived from an EMBL/GenBank/DDBJ whole genome shotgun (WGS) entry which is preliminary data.</text>
</comment>
<dbReference type="EMBL" id="LCZI01000412">
    <property type="protein sequence ID" value="KKZ66744.1"/>
    <property type="molecule type" value="Genomic_DNA"/>
</dbReference>
<reference evidence="2" key="1">
    <citation type="journal article" date="2015" name="PLoS Genet.">
        <title>The dynamic genome and transcriptome of the human fungal pathogen Blastomyces and close relative Emmonsia.</title>
        <authorList>
            <person name="Munoz J.F."/>
            <person name="Gauthier G.M."/>
            <person name="Desjardins C.A."/>
            <person name="Gallo J.E."/>
            <person name="Holder J."/>
            <person name="Sullivan T.D."/>
            <person name="Marty A.J."/>
            <person name="Carmen J.C."/>
            <person name="Chen Z."/>
            <person name="Ding L."/>
            <person name="Gujja S."/>
            <person name="Magrini V."/>
            <person name="Misas E."/>
            <person name="Mitreva M."/>
            <person name="Priest M."/>
            <person name="Saif S."/>
            <person name="Whiston E.A."/>
            <person name="Young S."/>
            <person name="Zeng Q."/>
            <person name="Goldman W.E."/>
            <person name="Mardis E.R."/>
            <person name="Taylor J.W."/>
            <person name="McEwen J.G."/>
            <person name="Clay O.K."/>
            <person name="Klein B.S."/>
            <person name="Cuomo C.A."/>
        </authorList>
    </citation>
    <scope>NUCLEOTIDE SEQUENCE [LARGE SCALE GENOMIC DNA]</scope>
    <source>
        <strain evidence="2">UAMH 3008</strain>
    </source>
</reference>
<organism evidence="1 2">
    <name type="scientific">[Emmonsia] crescens</name>
    <dbReference type="NCBI Taxonomy" id="73230"/>
    <lineage>
        <taxon>Eukaryota</taxon>
        <taxon>Fungi</taxon>
        <taxon>Dikarya</taxon>
        <taxon>Ascomycota</taxon>
        <taxon>Pezizomycotina</taxon>
        <taxon>Eurotiomycetes</taxon>
        <taxon>Eurotiomycetidae</taxon>
        <taxon>Onygenales</taxon>
        <taxon>Ajellomycetaceae</taxon>
        <taxon>Emergomyces</taxon>
    </lineage>
</organism>
<proteinExistence type="predicted"/>